<dbReference type="Pfam" id="PF26078">
    <property type="entry name" value="Baseplate_J_M"/>
    <property type="match status" value="1"/>
</dbReference>
<dbReference type="InterPro" id="IPR052399">
    <property type="entry name" value="Phage_Baseplate_Assmbl_Protein"/>
</dbReference>
<reference evidence="3 4" key="1">
    <citation type="submission" date="2018-10" db="EMBL/GenBank/DDBJ databases">
        <title>Phylogenomics of Brevibacillus.</title>
        <authorList>
            <person name="Dunlap C."/>
        </authorList>
    </citation>
    <scope>NUCLEOTIDE SEQUENCE [LARGE SCALE GENOMIC DNA]</scope>
    <source>
        <strain evidence="3 4">JCM 15716</strain>
    </source>
</reference>
<comment type="caution">
    <text evidence="3">The sequence shown here is derived from an EMBL/GenBank/DDBJ whole genome shotgun (WGS) entry which is preliminary data.</text>
</comment>
<proteinExistence type="predicted"/>
<evidence type="ECO:0000313" key="3">
    <source>
        <dbReference type="EMBL" id="RNB89869.1"/>
    </source>
</evidence>
<evidence type="ECO:0000313" key="4">
    <source>
        <dbReference type="Proteomes" id="UP000271031"/>
    </source>
</evidence>
<dbReference type="OrthoDB" id="2554267at2"/>
<name>A0A3M8DQR0_9BACL</name>
<dbReference type="PANTHER" id="PTHR37829">
    <property type="entry name" value="PHAGE-LIKE ELEMENT PBSX PROTEIN XKDT"/>
    <property type="match status" value="1"/>
</dbReference>
<dbReference type="InterPro" id="IPR006949">
    <property type="entry name" value="Barrel_Baseplate_J-like"/>
</dbReference>
<protein>
    <recommendedName>
        <fullName evidence="5">Baseplate protein J-like domain-containing protein</fullName>
    </recommendedName>
</protein>
<accession>A0A3M8DQR0</accession>
<dbReference type="Proteomes" id="UP000271031">
    <property type="component" value="Unassembled WGS sequence"/>
</dbReference>
<dbReference type="RefSeq" id="WP_122918123.1">
    <property type="nucleotide sequence ID" value="NZ_RHHQ01000008.1"/>
</dbReference>
<evidence type="ECO:0000259" key="1">
    <source>
        <dbReference type="Pfam" id="PF04865"/>
    </source>
</evidence>
<feature type="domain" description="Baseplate protein J-like barrel" evidence="1">
    <location>
        <begin position="158"/>
        <end position="209"/>
    </location>
</feature>
<dbReference type="PANTHER" id="PTHR37829:SF3">
    <property type="entry name" value="PROTEIN JAYE-RELATED"/>
    <property type="match status" value="1"/>
</dbReference>
<evidence type="ECO:0000259" key="2">
    <source>
        <dbReference type="Pfam" id="PF26078"/>
    </source>
</evidence>
<sequence length="379" mass="40965">MTTVSSPETFEQKLQEMLDRVPAGLDKREGSIIYDALAPIALQLWIEEMKLRQILEQAFAVKAEGIYLDYIADDHGLKRIPAAPAKVMLQIDGTPNKVIPAKTTFGILNADISFTTDTEVLLVSTEIEETGPPEPVTTTSVIVRPPQPPVAGEYASSFMQTKKVTVGRGLVMATCKQTGVGGNVAANTITLLFDVNSDIKRVTNPEPAKFGMDLETDEDLRNRILYQKRNPEHGGTTSDYVRWALTVTGVTYAKSIDKARGIGSVDVVIGGNESQIDQLIKETQSFLDKKKPSGVDVRVRKLNQQEVDITVKVEGIAKELALSTILAYTRTIGVGGSIYPSKMIAALINAGAADASVLKPMGTVHLDGDSSIKPVVTIL</sequence>
<feature type="domain" description="Baseplate J-like central" evidence="2">
    <location>
        <begin position="233"/>
        <end position="299"/>
    </location>
</feature>
<dbReference type="InterPro" id="IPR058531">
    <property type="entry name" value="Baseplate_J_M"/>
</dbReference>
<dbReference type="AlphaFoldDB" id="A0A3M8DQR0"/>
<gene>
    <name evidence="3" type="ORF">EDM56_11975</name>
</gene>
<dbReference type="EMBL" id="RHHQ01000008">
    <property type="protein sequence ID" value="RNB89869.1"/>
    <property type="molecule type" value="Genomic_DNA"/>
</dbReference>
<organism evidence="3 4">
    <name type="scientific">Brevibacillus fluminis</name>
    <dbReference type="NCBI Taxonomy" id="511487"/>
    <lineage>
        <taxon>Bacteria</taxon>
        <taxon>Bacillati</taxon>
        <taxon>Bacillota</taxon>
        <taxon>Bacilli</taxon>
        <taxon>Bacillales</taxon>
        <taxon>Paenibacillaceae</taxon>
        <taxon>Brevibacillus</taxon>
    </lineage>
</organism>
<keyword evidence="4" id="KW-1185">Reference proteome</keyword>
<evidence type="ECO:0008006" key="5">
    <source>
        <dbReference type="Google" id="ProtNLM"/>
    </source>
</evidence>
<dbReference type="Pfam" id="PF04865">
    <property type="entry name" value="Baseplate_J"/>
    <property type="match status" value="1"/>
</dbReference>